<reference evidence="2" key="2">
    <citation type="submission" date="2015-01" db="EMBL/GenBank/DDBJ databases">
        <title>Evolutionary Origins and Diversification of the Mycorrhizal Mutualists.</title>
        <authorList>
            <consortium name="DOE Joint Genome Institute"/>
            <consortium name="Mycorrhizal Genomics Consortium"/>
            <person name="Kohler A."/>
            <person name="Kuo A."/>
            <person name="Nagy L.G."/>
            <person name="Floudas D."/>
            <person name="Copeland A."/>
            <person name="Barry K.W."/>
            <person name="Cichocki N."/>
            <person name="Veneault-Fourrey C."/>
            <person name="LaButti K."/>
            <person name="Lindquist E.A."/>
            <person name="Lipzen A."/>
            <person name="Lundell T."/>
            <person name="Morin E."/>
            <person name="Murat C."/>
            <person name="Riley R."/>
            <person name="Ohm R."/>
            <person name="Sun H."/>
            <person name="Tunlid A."/>
            <person name="Henrissat B."/>
            <person name="Grigoriev I.V."/>
            <person name="Hibbett D.S."/>
            <person name="Martin F."/>
        </authorList>
    </citation>
    <scope>NUCLEOTIDE SEQUENCE [LARGE SCALE GENOMIC DNA]</scope>
    <source>
        <strain evidence="2">Ve08.2h10</strain>
    </source>
</reference>
<evidence type="ECO:0000313" key="2">
    <source>
        <dbReference type="Proteomes" id="UP000054538"/>
    </source>
</evidence>
<dbReference type="AlphaFoldDB" id="A0A0D0DI99"/>
<accession>A0A0D0DI99</accession>
<evidence type="ECO:0008006" key="3">
    <source>
        <dbReference type="Google" id="ProtNLM"/>
    </source>
</evidence>
<dbReference type="InParanoid" id="A0A0D0DI99"/>
<dbReference type="HOGENOM" id="CLU_101077_0_0_1"/>
<reference evidence="1 2" key="1">
    <citation type="submission" date="2014-04" db="EMBL/GenBank/DDBJ databases">
        <authorList>
            <consortium name="DOE Joint Genome Institute"/>
            <person name="Kuo A."/>
            <person name="Kohler A."/>
            <person name="Jargeat P."/>
            <person name="Nagy L.G."/>
            <person name="Floudas D."/>
            <person name="Copeland A."/>
            <person name="Barry K.W."/>
            <person name="Cichocki N."/>
            <person name="Veneault-Fourrey C."/>
            <person name="LaButti K."/>
            <person name="Lindquist E.A."/>
            <person name="Lipzen A."/>
            <person name="Lundell T."/>
            <person name="Morin E."/>
            <person name="Murat C."/>
            <person name="Sun H."/>
            <person name="Tunlid A."/>
            <person name="Henrissat B."/>
            <person name="Grigoriev I.V."/>
            <person name="Hibbett D.S."/>
            <person name="Martin F."/>
            <person name="Nordberg H.P."/>
            <person name="Cantor M.N."/>
            <person name="Hua S.X."/>
        </authorList>
    </citation>
    <scope>NUCLEOTIDE SEQUENCE [LARGE SCALE GENOMIC DNA]</scope>
    <source>
        <strain evidence="1 2">Ve08.2h10</strain>
    </source>
</reference>
<dbReference type="OrthoDB" id="3058553at2759"/>
<dbReference type="Proteomes" id="UP000054538">
    <property type="component" value="Unassembled WGS sequence"/>
</dbReference>
<proteinExistence type="predicted"/>
<keyword evidence="2" id="KW-1185">Reference proteome</keyword>
<gene>
    <name evidence="1" type="ORF">PAXRUDRAFT_151343</name>
</gene>
<protein>
    <recommendedName>
        <fullName evidence="3">hAT-like transposase RNase-H fold domain-containing protein</fullName>
    </recommendedName>
</protein>
<evidence type="ECO:0000313" key="1">
    <source>
        <dbReference type="EMBL" id="KIK90703.1"/>
    </source>
</evidence>
<name>A0A0D0DI99_9AGAM</name>
<feature type="non-terminal residue" evidence="1">
    <location>
        <position position="1"/>
    </location>
</feature>
<organism evidence="1 2">
    <name type="scientific">Paxillus rubicundulus Ve08.2h10</name>
    <dbReference type="NCBI Taxonomy" id="930991"/>
    <lineage>
        <taxon>Eukaryota</taxon>
        <taxon>Fungi</taxon>
        <taxon>Dikarya</taxon>
        <taxon>Basidiomycota</taxon>
        <taxon>Agaricomycotina</taxon>
        <taxon>Agaricomycetes</taxon>
        <taxon>Agaricomycetidae</taxon>
        <taxon>Boletales</taxon>
        <taxon>Paxilineae</taxon>
        <taxon>Paxillaceae</taxon>
        <taxon>Paxillus</taxon>
    </lineage>
</organism>
<sequence>AVDKVCLIADASSKVPNLKKKYSDYTVSPNEWEMLGLIQEVLNVAIEKGLTKLRKYYTLIDQSNVSVISIVALDPNWKLEYTSMKWDLEYYELGLKALEDTVSTSILSELSCICLNILGSLTNMLLLKLQQVVLPKFQCLHMV</sequence>
<dbReference type="EMBL" id="KN825482">
    <property type="protein sequence ID" value="KIK90703.1"/>
    <property type="molecule type" value="Genomic_DNA"/>
</dbReference>